<gene>
    <name evidence="2" type="ORF">DPMN_190925</name>
</gene>
<feature type="region of interest" description="Disordered" evidence="1">
    <location>
        <begin position="1"/>
        <end position="25"/>
    </location>
</feature>
<accession>A0A9D3Y0H1</accession>
<proteinExistence type="predicted"/>
<dbReference type="AlphaFoldDB" id="A0A9D3Y0H1"/>
<reference evidence="2" key="2">
    <citation type="submission" date="2020-11" db="EMBL/GenBank/DDBJ databases">
        <authorList>
            <person name="McCartney M.A."/>
            <person name="Auch B."/>
            <person name="Kono T."/>
            <person name="Mallez S."/>
            <person name="Becker A."/>
            <person name="Gohl D.M."/>
            <person name="Silverstein K.A.T."/>
            <person name="Koren S."/>
            <person name="Bechman K.B."/>
            <person name="Herman A."/>
            <person name="Abrahante J.E."/>
            <person name="Garbe J."/>
        </authorList>
    </citation>
    <scope>NUCLEOTIDE SEQUENCE</scope>
    <source>
        <strain evidence="2">Duluth1</strain>
        <tissue evidence="2">Whole animal</tissue>
    </source>
</reference>
<evidence type="ECO:0000313" key="3">
    <source>
        <dbReference type="Proteomes" id="UP000828390"/>
    </source>
</evidence>
<organism evidence="2 3">
    <name type="scientific">Dreissena polymorpha</name>
    <name type="common">Zebra mussel</name>
    <name type="synonym">Mytilus polymorpha</name>
    <dbReference type="NCBI Taxonomy" id="45954"/>
    <lineage>
        <taxon>Eukaryota</taxon>
        <taxon>Metazoa</taxon>
        <taxon>Spiralia</taxon>
        <taxon>Lophotrochozoa</taxon>
        <taxon>Mollusca</taxon>
        <taxon>Bivalvia</taxon>
        <taxon>Autobranchia</taxon>
        <taxon>Heteroconchia</taxon>
        <taxon>Euheterodonta</taxon>
        <taxon>Imparidentia</taxon>
        <taxon>Neoheterodontei</taxon>
        <taxon>Myida</taxon>
        <taxon>Dreissenoidea</taxon>
        <taxon>Dreissenidae</taxon>
        <taxon>Dreissena</taxon>
    </lineage>
</organism>
<feature type="compositionally biased region" description="Basic and acidic residues" evidence="1">
    <location>
        <begin position="9"/>
        <end position="25"/>
    </location>
</feature>
<dbReference type="InterPro" id="IPR042838">
    <property type="entry name" value="KIAA1958"/>
</dbReference>
<dbReference type="PANTHER" id="PTHR46963:SF2">
    <property type="match status" value="1"/>
</dbReference>
<dbReference type="Proteomes" id="UP000828390">
    <property type="component" value="Unassembled WGS sequence"/>
</dbReference>
<comment type="caution">
    <text evidence="2">The sequence shown here is derived from an EMBL/GenBank/DDBJ whole genome shotgun (WGS) entry which is preliminary data.</text>
</comment>
<evidence type="ECO:0000313" key="2">
    <source>
        <dbReference type="EMBL" id="KAH3691368.1"/>
    </source>
</evidence>
<protein>
    <submittedName>
        <fullName evidence="2">Uncharacterized protein</fullName>
    </submittedName>
</protein>
<reference evidence="2" key="1">
    <citation type="journal article" date="2019" name="bioRxiv">
        <title>The Genome of the Zebra Mussel, Dreissena polymorpha: A Resource for Invasive Species Research.</title>
        <authorList>
            <person name="McCartney M.A."/>
            <person name="Auch B."/>
            <person name="Kono T."/>
            <person name="Mallez S."/>
            <person name="Zhang Y."/>
            <person name="Obille A."/>
            <person name="Becker A."/>
            <person name="Abrahante J.E."/>
            <person name="Garbe J."/>
            <person name="Badalamenti J.P."/>
            <person name="Herman A."/>
            <person name="Mangelson H."/>
            <person name="Liachko I."/>
            <person name="Sullivan S."/>
            <person name="Sone E.D."/>
            <person name="Koren S."/>
            <person name="Silverstein K.A.T."/>
            <person name="Beckman K.B."/>
            <person name="Gohl D.M."/>
        </authorList>
    </citation>
    <scope>NUCLEOTIDE SEQUENCE</scope>
    <source>
        <strain evidence="2">Duluth1</strain>
        <tissue evidence="2">Whole animal</tissue>
    </source>
</reference>
<dbReference type="EMBL" id="JAIWYP010000038">
    <property type="protein sequence ID" value="KAH3691368.1"/>
    <property type="molecule type" value="Genomic_DNA"/>
</dbReference>
<dbReference type="PANTHER" id="PTHR46963">
    <property type="entry name" value="SIMILAR TO RIKEN CDNA E130308A19"/>
    <property type="match status" value="1"/>
</dbReference>
<name>A0A9D3Y0H1_DREPO</name>
<evidence type="ECO:0000256" key="1">
    <source>
        <dbReference type="SAM" id="MobiDB-lite"/>
    </source>
</evidence>
<sequence length="116" mass="13594">MKLNSHAQGETRKQPKFGHVTEDEKTNFVQSMKNVNTSRKTELCTRHFQRWLSEPPRNETRSVCDIMTTELDNYIGSFLLSIRKADGSEYEPDTLTSYHRGIDRFVKEIHIYTPKT</sequence>
<keyword evidence="3" id="KW-1185">Reference proteome</keyword>